<evidence type="ECO:0000313" key="3">
    <source>
        <dbReference type="Proteomes" id="UP000789342"/>
    </source>
</evidence>
<accession>A0A9N9A6K1</accession>
<keyword evidence="3" id="KW-1185">Reference proteome</keyword>
<dbReference type="OrthoDB" id="2445463at2759"/>
<feature type="region of interest" description="Disordered" evidence="1">
    <location>
        <begin position="163"/>
        <end position="194"/>
    </location>
</feature>
<sequence>MLSNIKESGPGFKYFLNTLCQDWDMDNYLEALKDCNLNKATITRSFNKQLQRRCRMSRRSSQSTHGTASSHGYGLRLRCWLRLIHGTASSHGYGLRLRRSQLTESRTTGRIHNFWLKYNNDFTRHEKMKVNSTFLSCDGVQIGCIGNNIQIPSIEEETSTIPTKRVRSTPFPSTNVQRTSTIPNSNDVKTKEPEADEEIKFDLVNVSMELNREPTVKWEVGSIDITGRFRKYQKDVFQKAVRQGFKYENVYELLALSSIMVLCWPFPYPMFTSKEWKDITKTNPYTMSEPSLPAEISSSLRDTASKHLIGGDVFMERGKTELNKMVALMLNDLYCCIPDVAPSKLFEEEHCNIFIYPISRSFNKSEKDYKLKLNRANANSKIRPDLI</sequence>
<evidence type="ECO:0000256" key="1">
    <source>
        <dbReference type="SAM" id="MobiDB-lite"/>
    </source>
</evidence>
<dbReference type="EMBL" id="CAJVPV010002131">
    <property type="protein sequence ID" value="CAG8518534.1"/>
    <property type="molecule type" value="Genomic_DNA"/>
</dbReference>
<evidence type="ECO:0000313" key="2">
    <source>
        <dbReference type="EMBL" id="CAG8518534.1"/>
    </source>
</evidence>
<proteinExistence type="predicted"/>
<gene>
    <name evidence="2" type="ORF">AMORRO_LOCUS4084</name>
</gene>
<name>A0A9N9A6K1_9GLOM</name>
<comment type="caution">
    <text evidence="2">The sequence shown here is derived from an EMBL/GenBank/DDBJ whole genome shotgun (WGS) entry which is preliminary data.</text>
</comment>
<feature type="compositionally biased region" description="Polar residues" evidence="1">
    <location>
        <begin position="170"/>
        <end position="187"/>
    </location>
</feature>
<dbReference type="AlphaFoldDB" id="A0A9N9A6K1"/>
<protein>
    <submittedName>
        <fullName evidence="2">6129_t:CDS:1</fullName>
    </submittedName>
</protein>
<organism evidence="2 3">
    <name type="scientific">Acaulospora morrowiae</name>
    <dbReference type="NCBI Taxonomy" id="94023"/>
    <lineage>
        <taxon>Eukaryota</taxon>
        <taxon>Fungi</taxon>
        <taxon>Fungi incertae sedis</taxon>
        <taxon>Mucoromycota</taxon>
        <taxon>Glomeromycotina</taxon>
        <taxon>Glomeromycetes</taxon>
        <taxon>Diversisporales</taxon>
        <taxon>Acaulosporaceae</taxon>
        <taxon>Acaulospora</taxon>
    </lineage>
</organism>
<reference evidence="2" key="1">
    <citation type="submission" date="2021-06" db="EMBL/GenBank/DDBJ databases">
        <authorList>
            <person name="Kallberg Y."/>
            <person name="Tangrot J."/>
            <person name="Rosling A."/>
        </authorList>
    </citation>
    <scope>NUCLEOTIDE SEQUENCE</scope>
    <source>
        <strain evidence="2">CL551</strain>
    </source>
</reference>
<dbReference type="Proteomes" id="UP000789342">
    <property type="component" value="Unassembled WGS sequence"/>
</dbReference>